<feature type="transmembrane region" description="Helical" evidence="1">
    <location>
        <begin position="55"/>
        <end position="72"/>
    </location>
</feature>
<feature type="transmembrane region" description="Helical" evidence="1">
    <location>
        <begin position="12"/>
        <end position="35"/>
    </location>
</feature>
<dbReference type="AlphaFoldDB" id="A0A8J3KQ05"/>
<comment type="caution">
    <text evidence="2">The sequence shown here is derived from an EMBL/GenBank/DDBJ whole genome shotgun (WGS) entry which is preliminary data.</text>
</comment>
<name>A0A8J3KQ05_9ACTN</name>
<gene>
    <name evidence="2" type="ORF">Cco03nite_17750</name>
</gene>
<keyword evidence="1" id="KW-1133">Transmembrane helix</keyword>
<evidence type="ECO:0000313" key="2">
    <source>
        <dbReference type="EMBL" id="GIG05075.1"/>
    </source>
</evidence>
<dbReference type="EMBL" id="BONI01000011">
    <property type="protein sequence ID" value="GIG05075.1"/>
    <property type="molecule type" value="Genomic_DNA"/>
</dbReference>
<sequence length="262" mass="29950">MTTVNPGPYRKVTGLWFALFCLLFLAVGVSGIYVGESTNGFWEGHKGAQTFIENLGGFIVAAVVLGIVWELVGKRAFLQEILATTGLANDVERTGLLGAGVDFTNSPNWGELFRHAQRLDLFFIYGRTWRNTNRDRLAALASKRNAHIRVFLPNPDRVDLLRAMAERMDMDATELGNRIREARADFEQIGRTRRGSVEVRYYDGDIFYSFYKFDRIALLVMTKHRRERTQSIPYFLCREGGTLFDFIKEELEMISRHAIQPP</sequence>
<protein>
    <submittedName>
        <fullName evidence="2">Uncharacterized protein</fullName>
    </submittedName>
</protein>
<reference evidence="2 3" key="1">
    <citation type="submission" date="2021-01" db="EMBL/GenBank/DDBJ databases">
        <title>Whole genome shotgun sequence of Catellatospora coxensis NBRC 107359.</title>
        <authorList>
            <person name="Komaki H."/>
            <person name="Tamura T."/>
        </authorList>
    </citation>
    <scope>NUCLEOTIDE SEQUENCE [LARGE SCALE GENOMIC DNA]</scope>
    <source>
        <strain evidence="2 3">NBRC 107359</strain>
    </source>
</reference>
<keyword evidence="1" id="KW-0472">Membrane</keyword>
<organism evidence="2 3">
    <name type="scientific">Catellatospora coxensis</name>
    <dbReference type="NCBI Taxonomy" id="310354"/>
    <lineage>
        <taxon>Bacteria</taxon>
        <taxon>Bacillati</taxon>
        <taxon>Actinomycetota</taxon>
        <taxon>Actinomycetes</taxon>
        <taxon>Micromonosporales</taxon>
        <taxon>Micromonosporaceae</taxon>
        <taxon>Catellatospora</taxon>
    </lineage>
</organism>
<evidence type="ECO:0000313" key="3">
    <source>
        <dbReference type="Proteomes" id="UP000630887"/>
    </source>
</evidence>
<dbReference type="RefSeq" id="WP_203690923.1">
    <property type="nucleotide sequence ID" value="NZ_BAAALC010000016.1"/>
</dbReference>
<dbReference type="Proteomes" id="UP000630887">
    <property type="component" value="Unassembled WGS sequence"/>
</dbReference>
<accession>A0A8J3KQ05</accession>
<keyword evidence="1" id="KW-0812">Transmembrane</keyword>
<evidence type="ECO:0000256" key="1">
    <source>
        <dbReference type="SAM" id="Phobius"/>
    </source>
</evidence>
<proteinExistence type="predicted"/>
<keyword evidence="3" id="KW-1185">Reference proteome</keyword>